<dbReference type="Proteomes" id="UP000290288">
    <property type="component" value="Unassembled WGS sequence"/>
</dbReference>
<sequence>MRFLASFITALLVSTSALAVNVNVARQSLDAARPKPPKVCDRNAKGKDLAQKQYEALADYANLFVFKQDVQTSFDRYVPGEYKQHNPFAEQGREFAIEFLKNGFAGGIRTSHLTIFSGQGYGIMHYKAQFLSDNVTMAVVDYFRFKGTCIVEHWDVLQEITGTEPNPIAFF</sequence>
<evidence type="ECO:0000313" key="3">
    <source>
        <dbReference type="Proteomes" id="UP000290288"/>
    </source>
</evidence>
<keyword evidence="1" id="KW-0732">Signal</keyword>
<reference evidence="2 3" key="1">
    <citation type="submission" date="2019-01" db="EMBL/GenBank/DDBJ databases">
        <title>Draft genome sequence of Psathyrella aberdarensis IHI B618.</title>
        <authorList>
            <person name="Buettner E."/>
            <person name="Kellner H."/>
        </authorList>
    </citation>
    <scope>NUCLEOTIDE SEQUENCE [LARGE SCALE GENOMIC DNA]</scope>
    <source>
        <strain evidence="2 3">IHI B618</strain>
    </source>
</reference>
<evidence type="ECO:0008006" key="4">
    <source>
        <dbReference type="Google" id="ProtNLM"/>
    </source>
</evidence>
<dbReference type="Gene3D" id="3.10.450.50">
    <property type="match status" value="1"/>
</dbReference>
<organism evidence="2 3">
    <name type="scientific">Candolleomyces aberdarensis</name>
    <dbReference type="NCBI Taxonomy" id="2316362"/>
    <lineage>
        <taxon>Eukaryota</taxon>
        <taxon>Fungi</taxon>
        <taxon>Dikarya</taxon>
        <taxon>Basidiomycota</taxon>
        <taxon>Agaricomycotina</taxon>
        <taxon>Agaricomycetes</taxon>
        <taxon>Agaricomycetidae</taxon>
        <taxon>Agaricales</taxon>
        <taxon>Agaricineae</taxon>
        <taxon>Psathyrellaceae</taxon>
        <taxon>Candolleomyces</taxon>
    </lineage>
</organism>
<dbReference type="EMBL" id="SDEE01000043">
    <property type="protein sequence ID" value="RXW23398.1"/>
    <property type="molecule type" value="Genomic_DNA"/>
</dbReference>
<accession>A0A4V1Q4V4</accession>
<proteinExistence type="predicted"/>
<dbReference type="AlphaFoldDB" id="A0A4V1Q4V4"/>
<gene>
    <name evidence="2" type="ORF">EST38_g2439</name>
</gene>
<dbReference type="OrthoDB" id="2820488at2759"/>
<dbReference type="InterPro" id="IPR032710">
    <property type="entry name" value="NTF2-like_dom_sf"/>
</dbReference>
<evidence type="ECO:0000256" key="1">
    <source>
        <dbReference type="SAM" id="SignalP"/>
    </source>
</evidence>
<dbReference type="SUPFAM" id="SSF54427">
    <property type="entry name" value="NTF2-like"/>
    <property type="match status" value="1"/>
</dbReference>
<feature type="chain" id="PRO_5020205193" description="SnoaL-like domain-containing protein" evidence="1">
    <location>
        <begin position="20"/>
        <end position="171"/>
    </location>
</feature>
<evidence type="ECO:0000313" key="2">
    <source>
        <dbReference type="EMBL" id="RXW23398.1"/>
    </source>
</evidence>
<name>A0A4V1Q4V4_9AGAR</name>
<protein>
    <recommendedName>
        <fullName evidence="4">SnoaL-like domain-containing protein</fullName>
    </recommendedName>
</protein>
<keyword evidence="3" id="KW-1185">Reference proteome</keyword>
<comment type="caution">
    <text evidence="2">The sequence shown here is derived from an EMBL/GenBank/DDBJ whole genome shotgun (WGS) entry which is preliminary data.</text>
</comment>
<feature type="signal peptide" evidence="1">
    <location>
        <begin position="1"/>
        <end position="19"/>
    </location>
</feature>